<dbReference type="InterPro" id="IPR046349">
    <property type="entry name" value="C1-like_sf"/>
</dbReference>
<dbReference type="InterPro" id="IPR054483">
    <property type="entry name" value="DC1-like_CT"/>
</dbReference>
<dbReference type="Pfam" id="PF03107">
    <property type="entry name" value="C1_2"/>
    <property type="match status" value="6"/>
</dbReference>
<feature type="domain" description="DC1-like C-terminal" evidence="3">
    <location>
        <begin position="437"/>
        <end position="475"/>
    </location>
</feature>
<dbReference type="InterPro" id="IPR004146">
    <property type="entry name" value="DC1"/>
</dbReference>
<dbReference type="KEGG" id="crb:17874191"/>
<name>R0GI21_9BRAS</name>
<sequence>IKHPYHHEHPFQLYFYCPTDDADCLCCGREANNLVYYCTKCEVVMHTICAMKSVLFVVDQPKSHDHPLTFFPRQASLTCDVCGLLRSNYPTYVCLRCNFVSHNDCMYSPRIIKISRHYHRISYTTSLRSREWSCGVCRKSIDRDYGAYICEKCDDYVVHVRCALRVDVWDGVELEGVPEEDDITQDVGPYEVISKGVILHFLHSHHLRLEVSITYDENRLCHACVMPIVEGNLFSCLECEFILHEICAKSRRRIQHLLHPHPLKLVHVSECDYNFFCDACFRVCGGLIYLCPILECDFGVDVRCAAISEPFHFQGHEHPLFLALDPKVKPICEVCKLECRKQFNCIECDFIVCIKCATLPYEARYKLDKHLLTLLWGKEVCEEDWCEACERNLKDTSTKLFYWCKDCCTTLHISCLFDDDLYVKPGQVLKVEGKEDVKVLAKGNLSRPLCDSCKYPCQGRTFTTDNSTMCSMKCARGKI</sequence>
<dbReference type="EMBL" id="KB871065">
    <property type="protein sequence ID" value="EOA11955.1"/>
    <property type="molecule type" value="Genomic_DNA"/>
</dbReference>
<feature type="domain" description="DC1" evidence="2">
    <location>
        <begin position="116"/>
        <end position="163"/>
    </location>
</feature>
<feature type="non-terminal residue" evidence="4">
    <location>
        <position position="1"/>
    </location>
</feature>
<gene>
    <name evidence="4" type="ORF">CARUB_v10012771mg</name>
</gene>
<protein>
    <recommendedName>
        <fullName evidence="6">Phorbol-ester/DAG-type domain-containing protein</fullName>
    </recommendedName>
</protein>
<evidence type="ECO:0000313" key="5">
    <source>
        <dbReference type="Proteomes" id="UP000029121"/>
    </source>
</evidence>
<dbReference type="OrthoDB" id="1884766at2759"/>
<dbReference type="SUPFAM" id="SSF57889">
    <property type="entry name" value="Cysteine-rich domain"/>
    <property type="match status" value="4"/>
</dbReference>
<organism evidence="4 5">
    <name type="scientific">Capsella rubella</name>
    <dbReference type="NCBI Taxonomy" id="81985"/>
    <lineage>
        <taxon>Eukaryota</taxon>
        <taxon>Viridiplantae</taxon>
        <taxon>Streptophyta</taxon>
        <taxon>Embryophyta</taxon>
        <taxon>Tracheophyta</taxon>
        <taxon>Spermatophyta</taxon>
        <taxon>Magnoliopsida</taxon>
        <taxon>eudicotyledons</taxon>
        <taxon>Gunneridae</taxon>
        <taxon>Pentapetalae</taxon>
        <taxon>rosids</taxon>
        <taxon>malvids</taxon>
        <taxon>Brassicales</taxon>
        <taxon>Brassicaceae</taxon>
        <taxon>Camelineae</taxon>
        <taxon>Capsella</taxon>
    </lineage>
</organism>
<evidence type="ECO:0000256" key="1">
    <source>
        <dbReference type="ARBA" id="ARBA00022737"/>
    </source>
</evidence>
<evidence type="ECO:0000259" key="3">
    <source>
        <dbReference type="Pfam" id="PF22926"/>
    </source>
</evidence>
<evidence type="ECO:0000313" key="4">
    <source>
        <dbReference type="EMBL" id="EOA11955.1"/>
    </source>
</evidence>
<proteinExistence type="predicted"/>
<accession>R0GI21</accession>
<keyword evidence="5" id="KW-1185">Reference proteome</keyword>
<feature type="domain" description="DC1" evidence="2">
    <location>
        <begin position="369"/>
        <end position="415"/>
    </location>
</feature>
<dbReference type="eggNOG" id="ENOG502SFKZ">
    <property type="taxonomic scope" value="Eukaryota"/>
</dbReference>
<dbReference type="Pfam" id="PF22926">
    <property type="entry name" value="C1-like_CT"/>
    <property type="match status" value="1"/>
</dbReference>
<reference evidence="5" key="1">
    <citation type="journal article" date="2013" name="Nat. Genet.">
        <title>The Capsella rubella genome and the genomic consequences of rapid mating system evolution.</title>
        <authorList>
            <person name="Slotte T."/>
            <person name="Hazzouri K.M."/>
            <person name="Agren J.A."/>
            <person name="Koenig D."/>
            <person name="Maumus F."/>
            <person name="Guo Y.L."/>
            <person name="Steige K."/>
            <person name="Platts A.E."/>
            <person name="Escobar J.S."/>
            <person name="Newman L.K."/>
            <person name="Wang W."/>
            <person name="Mandakova T."/>
            <person name="Vello E."/>
            <person name="Smith L.M."/>
            <person name="Henz S.R."/>
            <person name="Steffen J."/>
            <person name="Takuno S."/>
            <person name="Brandvain Y."/>
            <person name="Coop G."/>
            <person name="Andolfatto P."/>
            <person name="Hu T.T."/>
            <person name="Blanchette M."/>
            <person name="Clark R.M."/>
            <person name="Quesneville H."/>
            <person name="Nordborg M."/>
            <person name="Gaut B.S."/>
            <person name="Lysak M.A."/>
            <person name="Jenkins J."/>
            <person name="Grimwood J."/>
            <person name="Chapman J."/>
            <person name="Prochnik S."/>
            <person name="Shu S."/>
            <person name="Rokhsar D."/>
            <person name="Schmutz J."/>
            <person name="Weigel D."/>
            <person name="Wright S.I."/>
        </authorList>
    </citation>
    <scope>NUCLEOTIDE SEQUENCE [LARGE SCALE GENOMIC DNA]</scope>
    <source>
        <strain evidence="5">cv. Monte Gargano</strain>
    </source>
</reference>
<dbReference type="PANTHER" id="PTHR32410:SF181">
    <property type="entry name" value="CYSTEINE_HISTIDINE-RICH C1 DOMAIN FAMILY PROTEIN"/>
    <property type="match status" value="1"/>
</dbReference>
<evidence type="ECO:0000259" key="2">
    <source>
        <dbReference type="Pfam" id="PF03107"/>
    </source>
</evidence>
<dbReference type="AlphaFoldDB" id="R0GI21"/>
<dbReference type="PANTHER" id="PTHR32410">
    <property type="entry name" value="CYSTEINE/HISTIDINE-RICH C1 DOMAIN FAMILY PROTEIN"/>
    <property type="match status" value="1"/>
</dbReference>
<feature type="domain" description="DC1" evidence="2">
    <location>
        <begin position="315"/>
        <end position="357"/>
    </location>
</feature>
<dbReference type="InterPro" id="IPR053192">
    <property type="entry name" value="Vacuole_Formation_Reg"/>
</dbReference>
<evidence type="ECO:0008006" key="6">
    <source>
        <dbReference type="Google" id="ProtNLM"/>
    </source>
</evidence>
<feature type="domain" description="DC1" evidence="2">
    <location>
        <begin position="201"/>
        <end position="248"/>
    </location>
</feature>
<keyword evidence="1" id="KW-0677">Repeat</keyword>
<feature type="domain" description="DC1" evidence="2">
    <location>
        <begin position="62"/>
        <end position="106"/>
    </location>
</feature>
<feature type="domain" description="DC1" evidence="2">
    <location>
        <begin position="258"/>
        <end position="305"/>
    </location>
</feature>
<dbReference type="Proteomes" id="UP000029121">
    <property type="component" value="Unassembled WGS sequence"/>
</dbReference>